<dbReference type="PANTHER" id="PTHR11451:SF53">
    <property type="entry name" value="THREONINE--TRNA LIGASE"/>
    <property type="match status" value="1"/>
</dbReference>
<evidence type="ECO:0000313" key="4">
    <source>
        <dbReference type="Proteomes" id="UP000222542"/>
    </source>
</evidence>
<proteinExistence type="predicted"/>
<accession>A0A2G2ZYJ3</accession>
<name>A0A2G2ZYJ3_CAPAN</name>
<evidence type="ECO:0000256" key="2">
    <source>
        <dbReference type="SAM" id="MobiDB-lite"/>
    </source>
</evidence>
<dbReference type="Gene3D" id="3.30.930.10">
    <property type="entry name" value="Bira Bifunctional Protein, Domain 2"/>
    <property type="match status" value="1"/>
</dbReference>
<dbReference type="STRING" id="4072.A0A2G2ZYJ3"/>
<evidence type="ECO:0000313" key="3">
    <source>
        <dbReference type="EMBL" id="PHT87011.1"/>
    </source>
</evidence>
<feature type="compositionally biased region" description="Acidic residues" evidence="2">
    <location>
        <begin position="18"/>
        <end position="28"/>
    </location>
</feature>
<dbReference type="PANTHER" id="PTHR11451">
    <property type="entry name" value="THREONINE-TRNA LIGASE"/>
    <property type="match status" value="1"/>
</dbReference>
<keyword evidence="1" id="KW-0648">Protein biosynthesis</keyword>
<dbReference type="AlphaFoldDB" id="A0A2G2ZYJ3"/>
<dbReference type="SUPFAM" id="SSF55681">
    <property type="entry name" value="Class II aaRS and biotin synthetases"/>
    <property type="match status" value="1"/>
</dbReference>
<dbReference type="GO" id="GO:0006412">
    <property type="term" value="P:translation"/>
    <property type="evidence" value="ECO:0007669"/>
    <property type="project" value="UniProtKB-KW"/>
</dbReference>
<reference evidence="3 4" key="1">
    <citation type="journal article" date="2014" name="Nat. Genet.">
        <title>Genome sequence of the hot pepper provides insights into the evolution of pungency in Capsicum species.</title>
        <authorList>
            <person name="Kim S."/>
            <person name="Park M."/>
            <person name="Yeom S.I."/>
            <person name="Kim Y.M."/>
            <person name="Lee J.M."/>
            <person name="Lee H.A."/>
            <person name="Seo E."/>
            <person name="Choi J."/>
            <person name="Cheong K."/>
            <person name="Kim K.T."/>
            <person name="Jung K."/>
            <person name="Lee G.W."/>
            <person name="Oh S.K."/>
            <person name="Bae C."/>
            <person name="Kim S.B."/>
            <person name="Lee H.Y."/>
            <person name="Kim S.Y."/>
            <person name="Kim M.S."/>
            <person name="Kang B.C."/>
            <person name="Jo Y.D."/>
            <person name="Yang H.B."/>
            <person name="Jeong H.J."/>
            <person name="Kang W.H."/>
            <person name="Kwon J.K."/>
            <person name="Shin C."/>
            <person name="Lim J.Y."/>
            <person name="Park J.H."/>
            <person name="Huh J.H."/>
            <person name="Kim J.S."/>
            <person name="Kim B.D."/>
            <person name="Cohen O."/>
            <person name="Paran I."/>
            <person name="Suh M.C."/>
            <person name="Lee S.B."/>
            <person name="Kim Y.K."/>
            <person name="Shin Y."/>
            <person name="Noh S.J."/>
            <person name="Park J."/>
            <person name="Seo Y.S."/>
            <person name="Kwon S.Y."/>
            <person name="Kim H.A."/>
            <person name="Park J.M."/>
            <person name="Kim H.J."/>
            <person name="Choi S.B."/>
            <person name="Bosland P.W."/>
            <person name="Reeves G."/>
            <person name="Jo S.H."/>
            <person name="Lee B.W."/>
            <person name="Cho H.T."/>
            <person name="Choi H.S."/>
            <person name="Lee M.S."/>
            <person name="Yu Y."/>
            <person name="Do Choi Y."/>
            <person name="Park B.S."/>
            <person name="van Deynze A."/>
            <person name="Ashrafi H."/>
            <person name="Hill T."/>
            <person name="Kim W.T."/>
            <person name="Pai H.S."/>
            <person name="Ahn H.K."/>
            <person name="Yeam I."/>
            <person name="Giovannoni J.J."/>
            <person name="Rose J.K."/>
            <person name="Sorensen I."/>
            <person name="Lee S.J."/>
            <person name="Kim R.W."/>
            <person name="Choi I.Y."/>
            <person name="Choi B.S."/>
            <person name="Lim J.S."/>
            <person name="Lee Y.H."/>
            <person name="Choi D."/>
        </authorList>
    </citation>
    <scope>NUCLEOTIDE SEQUENCE [LARGE SCALE GENOMIC DNA]</scope>
    <source>
        <strain evidence="4">cv. CM334</strain>
    </source>
</reference>
<dbReference type="EMBL" id="AYRZ02000003">
    <property type="protein sequence ID" value="PHT87011.1"/>
    <property type="molecule type" value="Genomic_DNA"/>
</dbReference>
<evidence type="ECO:0000256" key="1">
    <source>
        <dbReference type="ARBA" id="ARBA00022917"/>
    </source>
</evidence>
<feature type="region of interest" description="Disordered" evidence="2">
    <location>
        <begin position="1"/>
        <end position="42"/>
    </location>
</feature>
<gene>
    <name evidence="3" type="ORF">T459_09117</name>
</gene>
<protein>
    <submittedName>
        <fullName evidence="3">Uncharacterized protein</fullName>
    </submittedName>
</protein>
<sequence>MSIDIPNATNNLDNLNTEMEDNELDDANNEVNGNDPKDASKGCDTTIQHDELSKKEKRTIIPKLCGIGSHYAYQHAEKKNKKKVKPKKAKLGSGFVIAEATLSNNSNLSKLFCDCKEYVIVTCQRSSWVEKIDELCQEYVANKYDHRELNKKQELFYFDPLSPGSCFFLPHVTRIRNKLLEFIKNEYWKRGYEGIRSPDIYKM</sequence>
<comment type="caution">
    <text evidence="3">The sequence shown here is derived from an EMBL/GenBank/DDBJ whole genome shotgun (WGS) entry which is preliminary data.</text>
</comment>
<keyword evidence="4" id="KW-1185">Reference proteome</keyword>
<feature type="compositionally biased region" description="Polar residues" evidence="2">
    <location>
        <begin position="7"/>
        <end position="17"/>
    </location>
</feature>
<dbReference type="Proteomes" id="UP000222542">
    <property type="component" value="Unassembled WGS sequence"/>
</dbReference>
<reference evidence="3 4" key="2">
    <citation type="journal article" date="2017" name="Genome Biol.">
        <title>New reference genome sequences of hot pepper reveal the massive evolution of plant disease-resistance genes by retroduplication.</title>
        <authorList>
            <person name="Kim S."/>
            <person name="Park J."/>
            <person name="Yeom S.I."/>
            <person name="Kim Y.M."/>
            <person name="Seo E."/>
            <person name="Kim K.T."/>
            <person name="Kim M.S."/>
            <person name="Lee J.M."/>
            <person name="Cheong K."/>
            <person name="Shin H.S."/>
            <person name="Kim S.B."/>
            <person name="Han K."/>
            <person name="Lee J."/>
            <person name="Park M."/>
            <person name="Lee H.A."/>
            <person name="Lee H.Y."/>
            <person name="Lee Y."/>
            <person name="Oh S."/>
            <person name="Lee J.H."/>
            <person name="Choi E."/>
            <person name="Choi E."/>
            <person name="Lee S.E."/>
            <person name="Jeon J."/>
            <person name="Kim H."/>
            <person name="Choi G."/>
            <person name="Song H."/>
            <person name="Lee J."/>
            <person name="Lee S.C."/>
            <person name="Kwon J.K."/>
            <person name="Lee H.Y."/>
            <person name="Koo N."/>
            <person name="Hong Y."/>
            <person name="Kim R.W."/>
            <person name="Kang W.H."/>
            <person name="Huh J.H."/>
            <person name="Kang B.C."/>
            <person name="Yang T.J."/>
            <person name="Lee Y.H."/>
            <person name="Bennetzen J.L."/>
            <person name="Choi D."/>
        </authorList>
    </citation>
    <scope>NUCLEOTIDE SEQUENCE [LARGE SCALE GENOMIC DNA]</scope>
    <source>
        <strain evidence="4">cv. CM334</strain>
    </source>
</reference>
<dbReference type="Gramene" id="PHT87011">
    <property type="protein sequence ID" value="PHT87011"/>
    <property type="gene ID" value="T459_09117"/>
</dbReference>
<organism evidence="3 4">
    <name type="scientific">Capsicum annuum</name>
    <name type="common">Capsicum pepper</name>
    <dbReference type="NCBI Taxonomy" id="4072"/>
    <lineage>
        <taxon>Eukaryota</taxon>
        <taxon>Viridiplantae</taxon>
        <taxon>Streptophyta</taxon>
        <taxon>Embryophyta</taxon>
        <taxon>Tracheophyta</taxon>
        <taxon>Spermatophyta</taxon>
        <taxon>Magnoliopsida</taxon>
        <taxon>eudicotyledons</taxon>
        <taxon>Gunneridae</taxon>
        <taxon>Pentapetalae</taxon>
        <taxon>asterids</taxon>
        <taxon>lamiids</taxon>
        <taxon>Solanales</taxon>
        <taxon>Solanaceae</taxon>
        <taxon>Solanoideae</taxon>
        <taxon>Capsiceae</taxon>
        <taxon>Capsicum</taxon>
    </lineage>
</organism>
<dbReference type="InterPro" id="IPR045864">
    <property type="entry name" value="aa-tRNA-synth_II/BPL/LPL"/>
</dbReference>